<dbReference type="InterPro" id="IPR013656">
    <property type="entry name" value="PAS_4"/>
</dbReference>
<feature type="domain" description="PAC" evidence="9">
    <location>
        <begin position="734"/>
        <end position="794"/>
    </location>
</feature>
<dbReference type="AlphaFoldDB" id="D6STM0"/>
<dbReference type="SUPFAM" id="SSF52172">
    <property type="entry name" value="CheY-like"/>
    <property type="match status" value="1"/>
</dbReference>
<dbReference type="PANTHER" id="PTHR45339:SF1">
    <property type="entry name" value="HYBRID SIGNAL TRANSDUCTION HISTIDINE KINASE J"/>
    <property type="match status" value="1"/>
</dbReference>
<accession>D6STM0</accession>
<evidence type="ECO:0000259" key="8">
    <source>
        <dbReference type="PROSITE" id="PS50112"/>
    </source>
</evidence>
<dbReference type="InterPro" id="IPR005467">
    <property type="entry name" value="His_kinase_dom"/>
</dbReference>
<dbReference type="InterPro" id="IPR000700">
    <property type="entry name" value="PAS-assoc_C"/>
</dbReference>
<name>D6STM0_9BACT</name>
<dbReference type="InterPro" id="IPR036890">
    <property type="entry name" value="HATPase_C_sf"/>
</dbReference>
<dbReference type="SMART" id="SM00448">
    <property type="entry name" value="REC"/>
    <property type="match status" value="1"/>
</dbReference>
<dbReference type="EMBL" id="ACJN02000003">
    <property type="protein sequence ID" value="EFI34036.1"/>
    <property type="molecule type" value="Genomic_DNA"/>
</dbReference>
<keyword evidence="4" id="KW-0902">Two-component regulatory system</keyword>
<dbReference type="NCBIfam" id="TIGR00229">
    <property type="entry name" value="sensory_box"/>
    <property type="match status" value="5"/>
</dbReference>
<dbReference type="SUPFAM" id="SSF55874">
    <property type="entry name" value="ATPase domain of HSP90 chaperone/DNA topoisomerase II/histidine kinase"/>
    <property type="match status" value="1"/>
</dbReference>
<dbReference type="Proteomes" id="UP000005496">
    <property type="component" value="Unassembled WGS sequence"/>
</dbReference>
<dbReference type="PRINTS" id="PR00344">
    <property type="entry name" value="BCTRLSENSOR"/>
</dbReference>
<comment type="catalytic activity">
    <reaction evidence="1">
        <text>ATP + protein L-histidine = ADP + protein N-phospho-L-histidine.</text>
        <dbReference type="EC" id="2.7.13.3"/>
    </reaction>
</comment>
<evidence type="ECO:0000256" key="3">
    <source>
        <dbReference type="ARBA" id="ARBA00022553"/>
    </source>
</evidence>
<dbReference type="PROSITE" id="PS50109">
    <property type="entry name" value="HIS_KIN"/>
    <property type="match status" value="1"/>
</dbReference>
<feature type="domain" description="Response regulatory" evidence="7">
    <location>
        <begin position="1056"/>
        <end position="1182"/>
    </location>
</feature>
<keyword evidence="3 5" id="KW-0597">Phosphoprotein</keyword>
<dbReference type="PROSITE" id="PS50113">
    <property type="entry name" value="PAC"/>
    <property type="match status" value="3"/>
</dbReference>
<dbReference type="Pfam" id="PF08448">
    <property type="entry name" value="PAS_4"/>
    <property type="match status" value="2"/>
</dbReference>
<dbReference type="Pfam" id="PF02518">
    <property type="entry name" value="HATPase_c"/>
    <property type="match status" value="1"/>
</dbReference>
<keyword evidence="11" id="KW-1185">Reference proteome</keyword>
<dbReference type="GO" id="GO:0000155">
    <property type="term" value="F:phosphorelay sensor kinase activity"/>
    <property type="evidence" value="ECO:0007669"/>
    <property type="project" value="InterPro"/>
</dbReference>
<dbReference type="SMART" id="SM00388">
    <property type="entry name" value="HisKA"/>
    <property type="match status" value="1"/>
</dbReference>
<dbReference type="RefSeq" id="WP_008871385.1">
    <property type="nucleotide sequence ID" value="NZ_ACJN02000003.1"/>
</dbReference>
<dbReference type="SMART" id="SM00387">
    <property type="entry name" value="HATPase_c"/>
    <property type="match status" value="1"/>
</dbReference>
<feature type="domain" description="Histidine kinase" evidence="6">
    <location>
        <begin position="812"/>
        <end position="1033"/>
    </location>
</feature>
<feature type="domain" description="PAC" evidence="9">
    <location>
        <begin position="91"/>
        <end position="143"/>
    </location>
</feature>
<evidence type="ECO:0000259" key="6">
    <source>
        <dbReference type="PROSITE" id="PS50109"/>
    </source>
</evidence>
<dbReference type="OrthoDB" id="9797097at2"/>
<dbReference type="PANTHER" id="PTHR45339">
    <property type="entry name" value="HYBRID SIGNAL TRANSDUCTION HISTIDINE KINASE J"/>
    <property type="match status" value="1"/>
</dbReference>
<dbReference type="InterPro" id="IPR013655">
    <property type="entry name" value="PAS_fold_3"/>
</dbReference>
<evidence type="ECO:0000256" key="4">
    <source>
        <dbReference type="ARBA" id="ARBA00023012"/>
    </source>
</evidence>
<dbReference type="InterPro" id="IPR000014">
    <property type="entry name" value="PAS"/>
</dbReference>
<dbReference type="eggNOG" id="COG2205">
    <property type="taxonomic scope" value="Bacteria"/>
</dbReference>
<dbReference type="Pfam" id="PF13426">
    <property type="entry name" value="PAS_9"/>
    <property type="match status" value="2"/>
</dbReference>
<dbReference type="Pfam" id="PF00512">
    <property type="entry name" value="HisKA"/>
    <property type="match status" value="1"/>
</dbReference>
<dbReference type="CDD" id="cd00130">
    <property type="entry name" value="PAS"/>
    <property type="match status" value="5"/>
</dbReference>
<dbReference type="FunFam" id="3.30.565.10:FF:000010">
    <property type="entry name" value="Sensor histidine kinase RcsC"/>
    <property type="match status" value="1"/>
</dbReference>
<proteinExistence type="predicted"/>
<dbReference type="InterPro" id="IPR001610">
    <property type="entry name" value="PAC"/>
</dbReference>
<feature type="modified residue" description="4-aspartylphosphate" evidence="5">
    <location>
        <position position="1105"/>
    </location>
</feature>
<evidence type="ECO:0000259" key="7">
    <source>
        <dbReference type="PROSITE" id="PS50110"/>
    </source>
</evidence>
<feature type="domain" description="PAS" evidence="8">
    <location>
        <begin position="144"/>
        <end position="218"/>
    </location>
</feature>
<dbReference type="InterPro" id="IPR003661">
    <property type="entry name" value="HisK_dim/P_dom"/>
</dbReference>
<evidence type="ECO:0000256" key="1">
    <source>
        <dbReference type="ARBA" id="ARBA00000085"/>
    </source>
</evidence>
<dbReference type="InterPro" id="IPR001789">
    <property type="entry name" value="Sig_transdc_resp-reg_receiver"/>
</dbReference>
<dbReference type="InterPro" id="IPR011006">
    <property type="entry name" value="CheY-like_superfamily"/>
</dbReference>
<dbReference type="CDD" id="cd00082">
    <property type="entry name" value="HisKA"/>
    <property type="match status" value="1"/>
</dbReference>
<evidence type="ECO:0000256" key="5">
    <source>
        <dbReference type="PROSITE-ProRule" id="PRU00169"/>
    </source>
</evidence>
<keyword evidence="10" id="KW-0808">Transferase</keyword>
<dbReference type="PROSITE" id="PS50110">
    <property type="entry name" value="RESPONSE_REGULATORY"/>
    <property type="match status" value="1"/>
</dbReference>
<dbReference type="Pfam" id="PF00072">
    <property type="entry name" value="Response_reg"/>
    <property type="match status" value="1"/>
</dbReference>
<dbReference type="SMART" id="SM00086">
    <property type="entry name" value="PAC"/>
    <property type="match status" value="5"/>
</dbReference>
<dbReference type="InterPro" id="IPR003594">
    <property type="entry name" value="HATPase_dom"/>
</dbReference>
<evidence type="ECO:0000313" key="11">
    <source>
        <dbReference type="Proteomes" id="UP000005496"/>
    </source>
</evidence>
<dbReference type="CDD" id="cd17546">
    <property type="entry name" value="REC_hyHK_CKI1_RcsC-like"/>
    <property type="match status" value="1"/>
</dbReference>
<evidence type="ECO:0000259" key="9">
    <source>
        <dbReference type="PROSITE" id="PS50113"/>
    </source>
</evidence>
<dbReference type="PROSITE" id="PS50112">
    <property type="entry name" value="PAS"/>
    <property type="match status" value="2"/>
</dbReference>
<dbReference type="Gene3D" id="1.10.287.130">
    <property type="match status" value="1"/>
</dbReference>
<dbReference type="EC" id="2.7.13.3" evidence="2"/>
<feature type="domain" description="PAC" evidence="9">
    <location>
        <begin position="220"/>
        <end position="272"/>
    </location>
</feature>
<dbReference type="InterPro" id="IPR035965">
    <property type="entry name" value="PAS-like_dom_sf"/>
</dbReference>
<dbReference type="CDD" id="cd16922">
    <property type="entry name" value="HATPase_EvgS-ArcB-TorS-like"/>
    <property type="match status" value="1"/>
</dbReference>
<dbReference type="Gene3D" id="3.40.50.2300">
    <property type="match status" value="1"/>
</dbReference>
<reference evidence="10" key="1">
    <citation type="submission" date="2010-05" db="EMBL/GenBank/DDBJ databases">
        <title>The draft genome of Desulfonatronospira thiodismutans ASO3-1.</title>
        <authorList>
            <consortium name="US DOE Joint Genome Institute (JGI-PGF)"/>
            <person name="Lucas S."/>
            <person name="Copeland A."/>
            <person name="Lapidus A."/>
            <person name="Cheng J.-F."/>
            <person name="Bruce D."/>
            <person name="Goodwin L."/>
            <person name="Pitluck S."/>
            <person name="Chertkov O."/>
            <person name="Brettin T."/>
            <person name="Detter J.C."/>
            <person name="Han C."/>
            <person name="Land M.L."/>
            <person name="Hauser L."/>
            <person name="Kyrpides N."/>
            <person name="Mikhailova N."/>
            <person name="Muyzer G."/>
            <person name="Woyke T."/>
        </authorList>
    </citation>
    <scope>NUCLEOTIDE SEQUENCE [LARGE SCALE GENOMIC DNA]</scope>
    <source>
        <strain evidence="10">ASO3-1</strain>
    </source>
</reference>
<dbReference type="Gene3D" id="3.30.450.20">
    <property type="entry name" value="PAS domain"/>
    <property type="match status" value="6"/>
</dbReference>
<dbReference type="SMART" id="SM00091">
    <property type="entry name" value="PAS"/>
    <property type="match status" value="5"/>
</dbReference>
<dbReference type="Gene3D" id="3.30.565.10">
    <property type="entry name" value="Histidine kinase-like ATPase, C-terminal domain"/>
    <property type="match status" value="1"/>
</dbReference>
<dbReference type="InterPro" id="IPR004358">
    <property type="entry name" value="Sig_transdc_His_kin-like_C"/>
</dbReference>
<organism evidence="10 11">
    <name type="scientific">Desulfonatronospira thiodismutans ASO3-1</name>
    <dbReference type="NCBI Taxonomy" id="555779"/>
    <lineage>
        <taxon>Bacteria</taxon>
        <taxon>Pseudomonadati</taxon>
        <taxon>Thermodesulfobacteriota</taxon>
        <taxon>Desulfovibrionia</taxon>
        <taxon>Desulfovibrionales</taxon>
        <taxon>Desulfonatronovibrionaceae</taxon>
        <taxon>Desulfonatronospira</taxon>
    </lineage>
</organism>
<dbReference type="SUPFAM" id="SSF55785">
    <property type="entry name" value="PYP-like sensor domain (PAS domain)"/>
    <property type="match status" value="6"/>
</dbReference>
<evidence type="ECO:0000256" key="2">
    <source>
        <dbReference type="ARBA" id="ARBA00012438"/>
    </source>
</evidence>
<sequence length="1186" mass="134311">MPENNSPVNNPSQAQGSPLTDDIFMSAPIGILTVDPGGMLLSANPALAQILGYSDPQDILDKTGGTAWQSFADARDWQGLYRMLEADNEVANFECRLLCRDNNPLWVSITAGAIRDDTGRLMYIRGFVTDISERKLAENALRRSEERYRMLSESTNDFIFSCVEGQTGHNLEWLAGAVEKITGYSVEDILANQCWSFLVHPEDRYLFREHITECEPGQTKECELRILRRDGQTCWLQVASSCFLEDERGSKKVYGACRDITGKKTAEKALQESEFRYRNLFEKSTEGVFLHDLEGNILDANESALEMFGYTREELIRLHPSSLVHPEEVQQVREEFEDIKRNQSRFSEHRCLRSDGREIMVITRGRLVSENMIQGVLRDVTRERQQEKALRESEEYIRTIMEVLPDIVIKTNLQGVCLDVLGDFQAKLYRPKEEVLGRYIPDVVPEEVGTRFMQGVNNALTTGDLQMVEYELEIDSRTFYFESRIMPLNEEEVIALIRDITENRRALAALEESESRYRQLFQESPASMLVEDFSQVQKRLGEIKNQADGELDSFLKENPQFVQEMAELVRIVDVNQTALKQFHAASLEEFTRGIATVFARDSWQEFMGELAAVFHGEKSFFTEKRLQNLNGEIRNVQLKWSVMPGCEQDFSRVLVCIVDITGLKSIEEDLRHKNMLLNGVLDNMPDFMSVKLPDLTVVRYNRTGYELLGMDENEVQGKKCYELMNQEFPCQPCATLDALKRGGQADHELYFPQFERYFSCRANPILNEEGRVEYVVELLRDITQRKESEAELQMAWEKAEAANKAKSEFLANMSHEIRTPINGIMGGLQLLEATSLDHEQKQLVEMGIASARRLTRLLTDILDLSRIEAGKMEIRKADFEVDRLCTSIEDLFAASAAEKNVRISCTLDPRLPPILAGDDARIQQILLNLVGNALKFTHDDTVELHWHLLRRQGNELRVLISVADSGLGISDEKLGEIFNPFVQADGAFTRNFEGAGLGLSIVVRLVQMMGGNISVESTPGEGSTFYVSLPLEAGSGESAGENKENIQVKAGSPGLRVLLAEDDPSNRFFMQKVLEREGHIPLIAQNGQEALEQFQKHAFDCILMDINMPVMDGMEATKEIRRLEAGGSRQEEDGTYPAIPIIALTAHAMGGDRERFLEMGMNDYLSKPVQVQELRTALDKITPDDS</sequence>
<protein>
    <recommendedName>
        <fullName evidence="2">histidine kinase</fullName>
        <ecNumber evidence="2">2.7.13.3</ecNumber>
    </recommendedName>
</protein>
<comment type="caution">
    <text evidence="10">The sequence shown here is derived from an EMBL/GenBank/DDBJ whole genome shotgun (WGS) entry which is preliminary data.</text>
</comment>
<gene>
    <name evidence="10" type="ORF">Dthio_PD1375</name>
</gene>
<feature type="domain" description="PAS" evidence="8">
    <location>
        <begin position="273"/>
        <end position="343"/>
    </location>
</feature>
<keyword evidence="10" id="KW-0418">Kinase</keyword>
<dbReference type="eggNOG" id="COG5002">
    <property type="taxonomic scope" value="Bacteria"/>
</dbReference>
<dbReference type="Pfam" id="PF08447">
    <property type="entry name" value="PAS_3"/>
    <property type="match status" value="1"/>
</dbReference>
<dbReference type="SUPFAM" id="SSF47384">
    <property type="entry name" value="Homodimeric domain of signal transducing histidine kinase"/>
    <property type="match status" value="1"/>
</dbReference>
<evidence type="ECO:0000313" key="10">
    <source>
        <dbReference type="EMBL" id="EFI34036.1"/>
    </source>
</evidence>
<dbReference type="InterPro" id="IPR036097">
    <property type="entry name" value="HisK_dim/P_sf"/>
</dbReference>